<dbReference type="Gene3D" id="2.40.50.140">
    <property type="entry name" value="Nucleic acid-binding proteins"/>
    <property type="match status" value="1"/>
</dbReference>
<dbReference type="GO" id="GO:0016787">
    <property type="term" value="F:hydrolase activity"/>
    <property type="evidence" value="ECO:0007669"/>
    <property type="project" value="UniProtKB-KW"/>
</dbReference>
<dbReference type="Gene3D" id="3.40.50.300">
    <property type="entry name" value="P-loop containing nucleotide triphosphate hydrolases"/>
    <property type="match status" value="2"/>
</dbReference>
<sequence>MSVNLQTPLDYLKGVGPNRADLLRKELNIHTYQDVLNLFPNRYIDKTRFYKINQLQDNSAEIQVIGKITGFKEVAQKRGKRLVATFQDDTGIMELVWFRGQKWIRESLKLNTPYVIFGKANRFGRTFSMPHPDIETIAEHKKSLSSGIQPIYPSTEKLSNKGISNRVVSKIVQQLFLETKGRFIETLSEPIRSELKLIPKAEALLNIHFPKSQELLAKAQFRLKFEELFYIQLQLILKNLIHKSKIKGFQFEKVGDYFNAFFKNHLPFNLTNAQKRVLKEIRADLGSNAQMNRLLQGDVGSGKTIVAFMSMLIALDNGYQACLMAPTEILAIQHFVGLEEWCRLLNISIKLLTGSTKTSIRKEIHANLENGQLQILVGTHALLEDKVKFANLGLAIIDEQHRFGVKQRSKLWQKGGSPQSSRREEAKAVRKKYMTARPSAYKLLKELQQENKKHATEAERALWESLRGKKLDHKFRRQHIIDEFIVDFVCLDKNLAIEVDGGYHTTIEQKEADELRTKILNEIGFKVIRFTNEQVLGDIDNVLSYIEQELKSLPSGEVGGAVPPHILVMTATPIPRTLAMSVYGDLDISVIDELPPGRKSIKTVHRYDANRLNVFRFMRDEIAKGRQVYIVYPLIQESEAMDYKDLMDGYASIERDFPKPEYQISIVHGKMKPADKDYEMQRFIKGETQIMVATTVIEVGVNVPNASVMIIESAERFGLSQLHQLRGRVGRGAEQSYCILMTSHKLSNDSKTRLETMVRTNDGFEIAEVDLKLRGPGDIMGTQQSGVLNLRIADIVKDKAILQQARYFAKKVLHADPSLKASENQVILNTYVQLAKYKNIWNYIS</sequence>
<dbReference type="InterPro" id="IPR001650">
    <property type="entry name" value="Helicase_C-like"/>
</dbReference>
<dbReference type="CDD" id="cd17992">
    <property type="entry name" value="DEXHc_RecG"/>
    <property type="match status" value="1"/>
</dbReference>
<evidence type="ECO:0000256" key="2">
    <source>
        <dbReference type="ARBA" id="ARBA00022763"/>
    </source>
</evidence>
<dbReference type="Proteomes" id="UP000291142">
    <property type="component" value="Unassembled WGS sequence"/>
</dbReference>
<dbReference type="EMBL" id="SIRT01000001">
    <property type="protein sequence ID" value="TBN06657.1"/>
    <property type="molecule type" value="Genomic_DNA"/>
</dbReference>
<feature type="domain" description="Helicase C-terminal" evidence="10">
    <location>
        <begin position="610"/>
        <end position="777"/>
    </location>
</feature>
<dbReference type="InterPro" id="IPR047216">
    <property type="entry name" value="Endonuclease_DUF559_bact"/>
</dbReference>
<evidence type="ECO:0000313" key="11">
    <source>
        <dbReference type="EMBL" id="TBN06657.1"/>
    </source>
</evidence>
<dbReference type="GO" id="GO:0005524">
    <property type="term" value="F:ATP binding"/>
    <property type="evidence" value="ECO:0007669"/>
    <property type="project" value="UniProtKB-KW"/>
</dbReference>
<dbReference type="PANTHER" id="PTHR47964:SF1">
    <property type="entry name" value="ATP-DEPENDENT DNA HELICASE HOMOLOG RECG, CHLOROPLASTIC"/>
    <property type="match status" value="1"/>
</dbReference>
<evidence type="ECO:0000256" key="1">
    <source>
        <dbReference type="ARBA" id="ARBA00022741"/>
    </source>
</evidence>
<keyword evidence="1" id="KW-0547">Nucleotide-binding</keyword>
<dbReference type="InterPro" id="IPR033454">
    <property type="entry name" value="RecG_wedge"/>
</dbReference>
<reference evidence="11 12" key="1">
    <citation type="submission" date="2019-02" db="EMBL/GenBank/DDBJ databases">
        <title>Hyunsoonleella sp., isolated from marine sediment.</title>
        <authorList>
            <person name="Liu B.-T."/>
        </authorList>
    </citation>
    <scope>NUCLEOTIDE SEQUENCE [LARGE SCALE GENOMIC DNA]</scope>
    <source>
        <strain evidence="11 12">T58</strain>
    </source>
</reference>
<dbReference type="InterPro" id="IPR014001">
    <property type="entry name" value="Helicase_ATP-bd"/>
</dbReference>
<dbReference type="PANTHER" id="PTHR47964">
    <property type="entry name" value="ATP-DEPENDENT DNA HELICASE HOMOLOG RECG, CHLOROPLASTIC"/>
    <property type="match status" value="1"/>
</dbReference>
<dbReference type="Pfam" id="PF04480">
    <property type="entry name" value="DUF559"/>
    <property type="match status" value="1"/>
</dbReference>
<dbReference type="GO" id="GO:0003678">
    <property type="term" value="F:DNA helicase activity"/>
    <property type="evidence" value="ECO:0007669"/>
    <property type="project" value="TreeGrafter"/>
</dbReference>
<dbReference type="InterPro" id="IPR011545">
    <property type="entry name" value="DEAD/DEAH_box_helicase_dom"/>
</dbReference>
<keyword evidence="4" id="KW-0347">Helicase</keyword>
<dbReference type="Pfam" id="PF19833">
    <property type="entry name" value="RecG_dom3_C"/>
    <property type="match status" value="1"/>
</dbReference>
<dbReference type="SUPFAM" id="SSF52540">
    <property type="entry name" value="P-loop containing nucleoside triphosphate hydrolases"/>
    <property type="match status" value="2"/>
</dbReference>
<dbReference type="InterPro" id="IPR012340">
    <property type="entry name" value="NA-bd_OB-fold"/>
</dbReference>
<comment type="caution">
    <text evidence="11">The sequence shown here is derived from an EMBL/GenBank/DDBJ whole genome shotgun (WGS) entry which is preliminary data.</text>
</comment>
<evidence type="ECO:0000256" key="4">
    <source>
        <dbReference type="ARBA" id="ARBA00022806"/>
    </source>
</evidence>
<dbReference type="AlphaFoldDB" id="A0A4Q9FLM0"/>
<protein>
    <recommendedName>
        <fullName evidence="8">Probable DNA 3'-5' helicase RecG</fullName>
    </recommendedName>
</protein>
<dbReference type="OrthoDB" id="9804325at2"/>
<dbReference type="PROSITE" id="PS51192">
    <property type="entry name" value="HELICASE_ATP_BIND_1"/>
    <property type="match status" value="1"/>
</dbReference>
<gene>
    <name evidence="11" type="ORF">EYD45_01880</name>
</gene>
<dbReference type="GO" id="GO:0006281">
    <property type="term" value="P:DNA repair"/>
    <property type="evidence" value="ECO:0007669"/>
    <property type="project" value="UniProtKB-KW"/>
</dbReference>
<dbReference type="GO" id="GO:0003677">
    <property type="term" value="F:DNA binding"/>
    <property type="evidence" value="ECO:0007669"/>
    <property type="project" value="UniProtKB-KW"/>
</dbReference>
<dbReference type="SUPFAM" id="SSF50249">
    <property type="entry name" value="Nucleic acid-binding proteins"/>
    <property type="match status" value="1"/>
</dbReference>
<keyword evidence="3" id="KW-0378">Hydrolase</keyword>
<dbReference type="Pfam" id="PF00270">
    <property type="entry name" value="DEAD"/>
    <property type="match status" value="1"/>
</dbReference>
<dbReference type="Pfam" id="PF17191">
    <property type="entry name" value="RecG_wedge"/>
    <property type="match status" value="1"/>
</dbReference>
<dbReference type="Pfam" id="PF00271">
    <property type="entry name" value="Helicase_C"/>
    <property type="match status" value="1"/>
</dbReference>
<dbReference type="PROSITE" id="PS51194">
    <property type="entry name" value="HELICASE_CTER"/>
    <property type="match status" value="1"/>
</dbReference>
<evidence type="ECO:0000256" key="6">
    <source>
        <dbReference type="ARBA" id="ARBA00023125"/>
    </source>
</evidence>
<evidence type="ECO:0000256" key="3">
    <source>
        <dbReference type="ARBA" id="ARBA00022801"/>
    </source>
</evidence>
<evidence type="ECO:0000259" key="9">
    <source>
        <dbReference type="PROSITE" id="PS51192"/>
    </source>
</evidence>
<dbReference type="InterPro" id="IPR011335">
    <property type="entry name" value="Restrct_endonuc-II-like"/>
</dbReference>
<evidence type="ECO:0000256" key="8">
    <source>
        <dbReference type="ARBA" id="ARBA00049819"/>
    </source>
</evidence>
<dbReference type="SMART" id="SM00487">
    <property type="entry name" value="DEXDc"/>
    <property type="match status" value="1"/>
</dbReference>
<name>A0A4Q9FLM0_9FLAO</name>
<evidence type="ECO:0000256" key="5">
    <source>
        <dbReference type="ARBA" id="ARBA00022840"/>
    </source>
</evidence>
<dbReference type="InterPro" id="IPR007569">
    <property type="entry name" value="DUF559"/>
</dbReference>
<evidence type="ECO:0000259" key="10">
    <source>
        <dbReference type="PROSITE" id="PS51194"/>
    </source>
</evidence>
<dbReference type="InterPro" id="IPR027417">
    <property type="entry name" value="P-loop_NTPase"/>
</dbReference>
<dbReference type="Gene3D" id="3.40.960.10">
    <property type="entry name" value="VSR Endonuclease"/>
    <property type="match status" value="1"/>
</dbReference>
<organism evidence="11 12">
    <name type="scientific">Hyunsoonleella flava</name>
    <dbReference type="NCBI Taxonomy" id="2527939"/>
    <lineage>
        <taxon>Bacteria</taxon>
        <taxon>Pseudomonadati</taxon>
        <taxon>Bacteroidota</taxon>
        <taxon>Flavobacteriia</taxon>
        <taxon>Flavobacteriales</taxon>
        <taxon>Flavobacteriaceae</taxon>
    </lineage>
</organism>
<dbReference type="InterPro" id="IPR047112">
    <property type="entry name" value="RecG/Mfd"/>
</dbReference>
<accession>A0A4Q9FLM0</accession>
<keyword evidence="5" id="KW-0067">ATP-binding</keyword>
<feature type="domain" description="Helicase ATP-binding" evidence="9">
    <location>
        <begin position="284"/>
        <end position="436"/>
    </location>
</feature>
<dbReference type="CDD" id="cd01038">
    <property type="entry name" value="Endonuclease_DUF559"/>
    <property type="match status" value="1"/>
</dbReference>
<dbReference type="SMART" id="SM00490">
    <property type="entry name" value="HELICc"/>
    <property type="match status" value="1"/>
</dbReference>
<dbReference type="CDD" id="cd04488">
    <property type="entry name" value="RecG_wedge_OBF"/>
    <property type="match status" value="1"/>
</dbReference>
<dbReference type="RefSeq" id="WP_130962644.1">
    <property type="nucleotide sequence ID" value="NZ_SIRT01000001.1"/>
</dbReference>
<keyword evidence="6" id="KW-0238">DNA-binding</keyword>
<keyword evidence="12" id="KW-1185">Reference proteome</keyword>
<evidence type="ECO:0000313" key="12">
    <source>
        <dbReference type="Proteomes" id="UP000291142"/>
    </source>
</evidence>
<proteinExistence type="predicted"/>
<dbReference type="SUPFAM" id="SSF52980">
    <property type="entry name" value="Restriction endonuclease-like"/>
    <property type="match status" value="1"/>
</dbReference>
<keyword evidence="7" id="KW-0234">DNA repair</keyword>
<keyword evidence="2" id="KW-0227">DNA damage</keyword>
<dbReference type="InterPro" id="IPR045562">
    <property type="entry name" value="RecG_dom3_C"/>
</dbReference>
<evidence type="ECO:0000256" key="7">
    <source>
        <dbReference type="ARBA" id="ARBA00023204"/>
    </source>
</evidence>